<feature type="transmembrane region" description="Helical" evidence="1">
    <location>
        <begin position="98"/>
        <end position="118"/>
    </location>
</feature>
<accession>F9WAW6</accession>
<reference evidence="3" key="1">
    <citation type="submission" date="2011-07" db="EMBL/GenBank/DDBJ databases">
        <title>Divergent evolution of antigenic variation in African trypanosomes.</title>
        <authorList>
            <person name="Jackson A.P."/>
            <person name="Berry A."/>
            <person name="Allison H.C."/>
            <person name="Burton P."/>
            <person name="Anderson J."/>
            <person name="Aslett M."/>
            <person name="Brown R."/>
            <person name="Corton N."/>
            <person name="Harris D."/>
            <person name="Hauser H."/>
            <person name="Gamble J."/>
            <person name="Gilderthorp R."/>
            <person name="McQuillan J."/>
            <person name="Quail M.A."/>
            <person name="Sanders M."/>
            <person name="Van Tonder A."/>
            <person name="Ginger M.L."/>
            <person name="Donelson J.E."/>
            <person name="Field M.C."/>
            <person name="Barry J.D."/>
            <person name="Berriman M."/>
            <person name="Hertz-Fowler C."/>
        </authorList>
    </citation>
    <scope>NUCLEOTIDE SEQUENCE [LARGE SCALE GENOMIC DNA]</scope>
    <source>
        <strain evidence="3">IL3000</strain>
    </source>
</reference>
<dbReference type="AlphaFoldDB" id="F9WAW6"/>
<dbReference type="EMBL" id="CAEQ01001491">
    <property type="protein sequence ID" value="CCD14389.1"/>
    <property type="molecule type" value="Genomic_DNA"/>
</dbReference>
<keyword evidence="1" id="KW-0472">Membrane</keyword>
<proteinExistence type="predicted"/>
<comment type="caution">
    <text evidence="2">The sequence shown here is derived from an EMBL/GenBank/DDBJ whole genome shotgun (WGS) entry which is preliminary data.</text>
</comment>
<keyword evidence="1" id="KW-1133">Transmembrane helix</keyword>
<organism evidence="2 3">
    <name type="scientific">Trypanosoma congolense (strain IL3000)</name>
    <dbReference type="NCBI Taxonomy" id="1068625"/>
    <lineage>
        <taxon>Eukaryota</taxon>
        <taxon>Discoba</taxon>
        <taxon>Euglenozoa</taxon>
        <taxon>Kinetoplastea</taxon>
        <taxon>Metakinetoplastina</taxon>
        <taxon>Trypanosomatida</taxon>
        <taxon>Trypanosomatidae</taxon>
        <taxon>Trypanosoma</taxon>
        <taxon>Nannomonas</taxon>
    </lineage>
</organism>
<protein>
    <submittedName>
        <fullName evidence="2">WGS project CAEQ00000000 data, annotated contig 2024</fullName>
    </submittedName>
</protein>
<sequence>MTVAAFPQLPRQYLFLPSPFAFANIIMNPSRRPAEVSAKALALIAFLGSFLISSPAAFGDPNALLISFSFSTPLTVAVPMCAMLICHFNNFFSISLFLILKVFFLLSVQGATLFNFLLKLEINPPTSVGIARRELEQSIDCPVETTKAVQRIPHTNCASRSIAFYFTFLSNLDTELQGVDKMKNYYFKITTGGEIECPGVEIRRTSYDQLDLHAFCVIELISVDVLDSTQRGCVSKVAFGFHEIIFE</sequence>
<evidence type="ECO:0000313" key="2">
    <source>
        <dbReference type="EMBL" id="CCD14389.1"/>
    </source>
</evidence>
<feature type="transmembrane region" description="Helical" evidence="1">
    <location>
        <begin position="40"/>
        <end position="58"/>
    </location>
</feature>
<name>F9WAW6_TRYCI</name>
<dbReference type="Proteomes" id="UP000000702">
    <property type="component" value="Unassembled WGS sequence"/>
</dbReference>
<reference evidence="2 3" key="2">
    <citation type="journal article" date="2012" name="Proc. Natl. Acad. Sci. U.S.A.">
        <title>Antigenic diversity is generated by distinct evolutionary mechanisms in African trypanosome species.</title>
        <authorList>
            <person name="Jackson A.P."/>
            <person name="Berry A."/>
            <person name="Aslett M."/>
            <person name="Allison H.C."/>
            <person name="Burton P."/>
            <person name="Vavrova-Anderson J."/>
            <person name="Brown R."/>
            <person name="Browne H."/>
            <person name="Corton N."/>
            <person name="Hauser H."/>
            <person name="Gamble J."/>
            <person name="Gilderthorp R."/>
            <person name="Marcello L."/>
            <person name="McQuillan J."/>
            <person name="Otto T.D."/>
            <person name="Quail M.A."/>
            <person name="Sanders M.J."/>
            <person name="van Tonder A."/>
            <person name="Ginger M.L."/>
            <person name="Field M.C."/>
            <person name="Barry J.D."/>
            <person name="Hertz-Fowler C."/>
            <person name="Berriman M."/>
        </authorList>
    </citation>
    <scope>NUCLEOTIDE SEQUENCE [LARGE SCALE GENOMIC DNA]</scope>
    <source>
        <strain evidence="2 3">IL3000</strain>
    </source>
</reference>
<dbReference type="VEuPathDB" id="TriTrypDB:TcIL3000_0_50070"/>
<evidence type="ECO:0000313" key="3">
    <source>
        <dbReference type="Proteomes" id="UP000000702"/>
    </source>
</evidence>
<feature type="transmembrane region" description="Helical" evidence="1">
    <location>
        <begin position="64"/>
        <end position="86"/>
    </location>
</feature>
<gene>
    <name evidence="2" type="ORF">TCIL3000_0_50070</name>
</gene>
<evidence type="ECO:0000256" key="1">
    <source>
        <dbReference type="SAM" id="Phobius"/>
    </source>
</evidence>
<keyword evidence="1" id="KW-0812">Transmembrane</keyword>
<keyword evidence="3" id="KW-1185">Reference proteome</keyword>